<dbReference type="InterPro" id="IPR026870">
    <property type="entry name" value="Zinc_ribbon_dom"/>
</dbReference>
<dbReference type="EMBL" id="SXDP01000009">
    <property type="protein sequence ID" value="NEZ47573.1"/>
    <property type="molecule type" value="Genomic_DNA"/>
</dbReference>
<name>A0A6M0RBH3_9CLOT</name>
<keyword evidence="3" id="KW-1185">Reference proteome</keyword>
<evidence type="ECO:0000259" key="1">
    <source>
        <dbReference type="Pfam" id="PF13240"/>
    </source>
</evidence>
<feature type="domain" description="Zinc-ribbon" evidence="1">
    <location>
        <begin position="100"/>
        <end position="120"/>
    </location>
</feature>
<evidence type="ECO:0000313" key="3">
    <source>
        <dbReference type="Proteomes" id="UP000473885"/>
    </source>
</evidence>
<evidence type="ECO:0000313" key="2">
    <source>
        <dbReference type="EMBL" id="NEZ47573.1"/>
    </source>
</evidence>
<gene>
    <name evidence="2" type="ORF">FDF74_10260</name>
</gene>
<reference evidence="2 3" key="1">
    <citation type="submission" date="2019-04" db="EMBL/GenBank/DDBJ databases">
        <title>Genome sequencing of Clostridium botulinum Groups I-IV and Clostridium butyricum.</title>
        <authorList>
            <person name="Brunt J."/>
            <person name="Van Vliet A.H.M."/>
            <person name="Stringer S.C."/>
            <person name="Carter A.T."/>
            <person name="Peck M.W."/>
        </authorList>
    </citation>
    <scope>NUCLEOTIDE SEQUENCE [LARGE SCALE GENOMIC DNA]</scope>
    <source>
        <strain evidence="2 3">IFR 18/094</strain>
    </source>
</reference>
<comment type="caution">
    <text evidence="2">The sequence shown here is derived from an EMBL/GenBank/DDBJ whole genome shotgun (WGS) entry which is preliminary data.</text>
</comment>
<sequence>MNNNFTIDKIKNSIEKGGNVFKKKSQNLLEISKMSVKINSLENNMNEYYKRIGKKVYKNFKDGEKIDKNYIKYCKKIEKLKSEIYSLREEVLKNKDRKLCKVCNEEIEKDSEFCSYCGSKQ</sequence>
<accession>A0A6M0RBH3</accession>
<dbReference type="Proteomes" id="UP000473885">
    <property type="component" value="Unassembled WGS sequence"/>
</dbReference>
<dbReference type="OrthoDB" id="1935429at2"/>
<dbReference type="RefSeq" id="WP_050606617.1">
    <property type="nucleotide sequence ID" value="NZ_CABKUB010000006.1"/>
</dbReference>
<dbReference type="Pfam" id="PF13240">
    <property type="entry name" value="Zn_Ribbon_1"/>
    <property type="match status" value="1"/>
</dbReference>
<protein>
    <recommendedName>
        <fullName evidence="1">Zinc-ribbon domain-containing protein</fullName>
    </recommendedName>
</protein>
<organism evidence="2 3">
    <name type="scientific">Clostridium niameyense</name>
    <dbReference type="NCBI Taxonomy" id="1622073"/>
    <lineage>
        <taxon>Bacteria</taxon>
        <taxon>Bacillati</taxon>
        <taxon>Bacillota</taxon>
        <taxon>Clostridia</taxon>
        <taxon>Eubacteriales</taxon>
        <taxon>Clostridiaceae</taxon>
        <taxon>Clostridium</taxon>
    </lineage>
</organism>
<dbReference type="AlphaFoldDB" id="A0A6M0RBH3"/>
<proteinExistence type="predicted"/>